<gene>
    <name evidence="1" type="ORF">H0A75_06455</name>
</gene>
<reference evidence="1 2" key="1">
    <citation type="submission" date="2020-05" db="EMBL/GenBank/DDBJ databases">
        <title>Horizontal transmission and recombination maintain forever young bacterial symbiont genomes.</title>
        <authorList>
            <person name="Russell S.L."/>
            <person name="Pepper-Tunick E."/>
            <person name="Svedberg J."/>
            <person name="Byrne A."/>
            <person name="Ruelas Castillo J."/>
            <person name="Vollmers C."/>
            <person name="Beinart R.A."/>
            <person name="Corbett-Detig R."/>
        </authorList>
    </citation>
    <scope>NUCLEOTIDE SEQUENCE [LARGE SCALE GENOMIC DNA]</scope>
    <source>
        <strain evidence="1">4727-3</strain>
    </source>
</reference>
<proteinExistence type="predicted"/>
<protein>
    <submittedName>
        <fullName evidence="1">Uncharacterized protein</fullName>
    </submittedName>
</protein>
<dbReference type="AlphaFoldDB" id="A0A7Z0MPC3"/>
<name>A0A7Z0MPC3_9GAMM</name>
<comment type="caution">
    <text evidence="1">The sequence shown here is derived from an EMBL/GenBank/DDBJ whole genome shotgun (WGS) entry which is preliminary data.</text>
</comment>
<organism evidence="1 2">
    <name type="scientific">Candidatus Methanofishera endochildressiae</name>
    <dbReference type="NCBI Taxonomy" id="2738884"/>
    <lineage>
        <taxon>Bacteria</taxon>
        <taxon>Pseudomonadati</taxon>
        <taxon>Pseudomonadota</taxon>
        <taxon>Gammaproteobacteria</taxon>
        <taxon>Candidatus Methanofishera</taxon>
    </lineage>
</organism>
<dbReference type="Proteomes" id="UP000537890">
    <property type="component" value="Unassembled WGS sequence"/>
</dbReference>
<dbReference type="EMBL" id="JACCHS010000112">
    <property type="protein sequence ID" value="NYT47263.1"/>
    <property type="molecule type" value="Genomic_DNA"/>
</dbReference>
<accession>A0A7Z0MPC3</accession>
<evidence type="ECO:0000313" key="2">
    <source>
        <dbReference type="Proteomes" id="UP000537890"/>
    </source>
</evidence>
<sequence>MSAHRDEFAINIVSDKGLDYFQVLLVMSRKGEDYHSGGGFVICDGKFIDIDQNPPGDIIIYDGNLFTVSTPLIQTKFWIWIMQPEGLQHLLPSIKITQAKANASTASC</sequence>
<evidence type="ECO:0000313" key="1">
    <source>
        <dbReference type="EMBL" id="NYT47263.1"/>
    </source>
</evidence>